<evidence type="ECO:0000313" key="1">
    <source>
        <dbReference type="EMBL" id="MPC74542.1"/>
    </source>
</evidence>
<dbReference type="EMBL" id="VSRR010039124">
    <property type="protein sequence ID" value="MPC74542.1"/>
    <property type="molecule type" value="Genomic_DNA"/>
</dbReference>
<organism evidence="1 2">
    <name type="scientific">Portunus trituberculatus</name>
    <name type="common">Swimming crab</name>
    <name type="synonym">Neptunus trituberculatus</name>
    <dbReference type="NCBI Taxonomy" id="210409"/>
    <lineage>
        <taxon>Eukaryota</taxon>
        <taxon>Metazoa</taxon>
        <taxon>Ecdysozoa</taxon>
        <taxon>Arthropoda</taxon>
        <taxon>Crustacea</taxon>
        <taxon>Multicrustacea</taxon>
        <taxon>Malacostraca</taxon>
        <taxon>Eumalacostraca</taxon>
        <taxon>Eucarida</taxon>
        <taxon>Decapoda</taxon>
        <taxon>Pleocyemata</taxon>
        <taxon>Brachyura</taxon>
        <taxon>Eubrachyura</taxon>
        <taxon>Portunoidea</taxon>
        <taxon>Portunidae</taxon>
        <taxon>Portuninae</taxon>
        <taxon>Portunus</taxon>
    </lineage>
</organism>
<proteinExistence type="predicted"/>
<name>A0A5B7HT91_PORTR</name>
<gene>
    <name evidence="1" type="ORF">E2C01_068902</name>
</gene>
<dbReference type="AlphaFoldDB" id="A0A5B7HT91"/>
<dbReference type="Proteomes" id="UP000324222">
    <property type="component" value="Unassembled WGS sequence"/>
</dbReference>
<accession>A0A5B7HT91</accession>
<comment type="caution">
    <text evidence="1">The sequence shown here is derived from an EMBL/GenBank/DDBJ whole genome shotgun (WGS) entry which is preliminary data.</text>
</comment>
<protein>
    <submittedName>
        <fullName evidence="1">Uncharacterized protein</fullName>
    </submittedName>
</protein>
<keyword evidence="2" id="KW-1185">Reference proteome</keyword>
<evidence type="ECO:0000313" key="2">
    <source>
        <dbReference type="Proteomes" id="UP000324222"/>
    </source>
</evidence>
<sequence>MREPRREYWEQTEERPEYDERGVLNDEKPRMKWYSATTRFVGPEGSQAHGFESWLRSECR</sequence>
<reference evidence="1 2" key="1">
    <citation type="submission" date="2019-05" db="EMBL/GenBank/DDBJ databases">
        <title>Another draft genome of Portunus trituberculatus and its Hox gene families provides insights of decapod evolution.</title>
        <authorList>
            <person name="Jeong J.-H."/>
            <person name="Song I."/>
            <person name="Kim S."/>
            <person name="Choi T."/>
            <person name="Kim D."/>
            <person name="Ryu S."/>
            <person name="Kim W."/>
        </authorList>
    </citation>
    <scope>NUCLEOTIDE SEQUENCE [LARGE SCALE GENOMIC DNA]</scope>
    <source>
        <tissue evidence="1">Muscle</tissue>
    </source>
</reference>